<feature type="chain" id="PRO_5010418800" description="Rap1a immunity protein domain-containing protein" evidence="1">
    <location>
        <begin position="24"/>
        <end position="112"/>
    </location>
</feature>
<dbReference type="PATRIC" id="fig|728005.3.peg.4268"/>
<accession>A0A0F5Q1R2</accession>
<sequence length="112" mass="12233">MKTRSKVLGVLLTAALPISPAQAEPRTMIVTVEELQEDCAGEQQLCLGFVVAVADALEATAWPAKRSCRGNEVQLQEILDYARPLIEEPDANKSDGPAFDYLANAFVEKWPC</sequence>
<dbReference type="InterPro" id="IPR041238">
    <property type="entry name" value="Rap1a"/>
</dbReference>
<evidence type="ECO:0000313" key="6">
    <source>
        <dbReference type="Proteomes" id="UP000182258"/>
    </source>
</evidence>
<dbReference type="Pfam" id="PF18602">
    <property type="entry name" value="Rap1a"/>
    <property type="match status" value="1"/>
</dbReference>
<dbReference type="AlphaFoldDB" id="A0A0F5Q1R2"/>
<evidence type="ECO:0000259" key="2">
    <source>
        <dbReference type="Pfam" id="PF18602"/>
    </source>
</evidence>
<protein>
    <recommendedName>
        <fullName evidence="2">Rap1a immunity protein domain-containing protein</fullName>
    </recommendedName>
</protein>
<dbReference type="EMBL" id="LAPV01000009">
    <property type="protein sequence ID" value="KKC34843.1"/>
    <property type="molecule type" value="Genomic_DNA"/>
</dbReference>
<evidence type="ECO:0000313" key="3">
    <source>
        <dbReference type="EMBL" id="KKC34843.1"/>
    </source>
</evidence>
<feature type="signal peptide" evidence="1">
    <location>
        <begin position="1"/>
        <end position="23"/>
    </location>
</feature>
<reference evidence="3 5" key="1">
    <citation type="submission" date="2015-03" db="EMBL/GenBank/DDBJ databases">
        <authorList>
            <person name="Lepp D."/>
            <person name="Hassan Y.I."/>
            <person name="Li X.-Z."/>
            <person name="Zhou T."/>
        </authorList>
    </citation>
    <scope>NUCLEOTIDE SEQUENCE [LARGE SCALE GENOMIC DNA]</scope>
    <source>
        <strain evidence="3 5">Cr7-05</strain>
    </source>
</reference>
<dbReference type="Proteomes" id="UP000182258">
    <property type="component" value="Unassembled WGS sequence"/>
</dbReference>
<proteinExistence type="predicted"/>
<evidence type="ECO:0000256" key="1">
    <source>
        <dbReference type="SAM" id="SignalP"/>
    </source>
</evidence>
<dbReference type="Proteomes" id="UP000033519">
    <property type="component" value="Unassembled WGS sequence"/>
</dbReference>
<dbReference type="EMBL" id="FOMB01000002">
    <property type="protein sequence ID" value="SFC10299.1"/>
    <property type="molecule type" value="Genomic_DNA"/>
</dbReference>
<dbReference type="Gene3D" id="1.10.890.40">
    <property type="match status" value="1"/>
</dbReference>
<evidence type="ECO:0000313" key="5">
    <source>
        <dbReference type="Proteomes" id="UP000033519"/>
    </source>
</evidence>
<feature type="domain" description="Rap1a immunity protein" evidence="2">
    <location>
        <begin position="32"/>
        <end position="112"/>
    </location>
</feature>
<reference evidence="4 6" key="2">
    <citation type="submission" date="2016-10" db="EMBL/GenBank/DDBJ databases">
        <authorList>
            <person name="de Groot N.N."/>
        </authorList>
    </citation>
    <scope>NUCLEOTIDE SEQUENCE [LARGE SCALE GENOMIC DNA]</scope>
    <source>
        <strain evidence="4 6">CGMCC 1.10210</strain>
    </source>
</reference>
<name>A0A0F5Q1R2_9HYPH</name>
<keyword evidence="1" id="KW-0732">Signal</keyword>
<organism evidence="4 6">
    <name type="scientific">Devosia psychrophila</name>
    <dbReference type="NCBI Taxonomy" id="728005"/>
    <lineage>
        <taxon>Bacteria</taxon>
        <taxon>Pseudomonadati</taxon>
        <taxon>Pseudomonadota</taxon>
        <taxon>Alphaproteobacteria</taxon>
        <taxon>Hyphomicrobiales</taxon>
        <taxon>Devosiaceae</taxon>
        <taxon>Devosia</taxon>
    </lineage>
</organism>
<gene>
    <name evidence="4" type="ORF">SAMN04488059_102140</name>
    <name evidence="3" type="ORF">WH91_01045</name>
</gene>
<evidence type="ECO:0000313" key="4">
    <source>
        <dbReference type="EMBL" id="SFC10299.1"/>
    </source>
</evidence>
<keyword evidence="5" id="KW-1185">Reference proteome</keyword>